<organism evidence="1 2">
    <name type="scientific">Roridomyces roridus</name>
    <dbReference type="NCBI Taxonomy" id="1738132"/>
    <lineage>
        <taxon>Eukaryota</taxon>
        <taxon>Fungi</taxon>
        <taxon>Dikarya</taxon>
        <taxon>Basidiomycota</taxon>
        <taxon>Agaricomycotina</taxon>
        <taxon>Agaricomycetes</taxon>
        <taxon>Agaricomycetidae</taxon>
        <taxon>Agaricales</taxon>
        <taxon>Marasmiineae</taxon>
        <taxon>Mycenaceae</taxon>
        <taxon>Roridomyces</taxon>
    </lineage>
</organism>
<dbReference type="AlphaFoldDB" id="A0AAD7CEY0"/>
<keyword evidence="2" id="KW-1185">Reference proteome</keyword>
<dbReference type="Proteomes" id="UP001221142">
    <property type="component" value="Unassembled WGS sequence"/>
</dbReference>
<name>A0AAD7CEY0_9AGAR</name>
<protein>
    <submittedName>
        <fullName evidence="1">Uncharacterized protein</fullName>
    </submittedName>
</protein>
<sequence>MIPSVQTFCVAHAIPFHIQLCGSVPSLREFYGQEGPRKRQGAVAIIRVFLVRQIYVEITGRETWRSITVGEGHVNPLPPVGLDEPSQGDVAVDWEGTVRCENDITSGTFSIGHLTVKDFIMLAVTPASSSHLLPVQHGQPIRLVTDSWEEQGQVHPRDR</sequence>
<proteinExistence type="predicted"/>
<gene>
    <name evidence="1" type="ORF">FB45DRAFT_190986</name>
</gene>
<comment type="caution">
    <text evidence="1">The sequence shown here is derived from an EMBL/GenBank/DDBJ whole genome shotgun (WGS) entry which is preliminary data.</text>
</comment>
<accession>A0AAD7CEY0</accession>
<dbReference type="EMBL" id="JARKIF010000002">
    <property type="protein sequence ID" value="KAJ7647170.1"/>
    <property type="molecule type" value="Genomic_DNA"/>
</dbReference>
<evidence type="ECO:0000313" key="2">
    <source>
        <dbReference type="Proteomes" id="UP001221142"/>
    </source>
</evidence>
<evidence type="ECO:0000313" key="1">
    <source>
        <dbReference type="EMBL" id="KAJ7647170.1"/>
    </source>
</evidence>
<reference evidence="1" key="1">
    <citation type="submission" date="2023-03" db="EMBL/GenBank/DDBJ databases">
        <title>Massive genome expansion in bonnet fungi (Mycena s.s.) driven by repeated elements and novel gene families across ecological guilds.</title>
        <authorList>
            <consortium name="Lawrence Berkeley National Laboratory"/>
            <person name="Harder C.B."/>
            <person name="Miyauchi S."/>
            <person name="Viragh M."/>
            <person name="Kuo A."/>
            <person name="Thoen E."/>
            <person name="Andreopoulos B."/>
            <person name="Lu D."/>
            <person name="Skrede I."/>
            <person name="Drula E."/>
            <person name="Henrissat B."/>
            <person name="Morin E."/>
            <person name="Kohler A."/>
            <person name="Barry K."/>
            <person name="LaButti K."/>
            <person name="Morin E."/>
            <person name="Salamov A."/>
            <person name="Lipzen A."/>
            <person name="Mereny Z."/>
            <person name="Hegedus B."/>
            <person name="Baldrian P."/>
            <person name="Stursova M."/>
            <person name="Weitz H."/>
            <person name="Taylor A."/>
            <person name="Grigoriev I.V."/>
            <person name="Nagy L.G."/>
            <person name="Martin F."/>
            <person name="Kauserud H."/>
        </authorList>
    </citation>
    <scope>NUCLEOTIDE SEQUENCE</scope>
    <source>
        <strain evidence="1">9284</strain>
    </source>
</reference>